<dbReference type="Proteomes" id="UP000814033">
    <property type="component" value="Unassembled WGS sequence"/>
</dbReference>
<protein>
    <submittedName>
        <fullName evidence="1">HAD hydrolase</fullName>
    </submittedName>
</protein>
<comment type="caution">
    <text evidence="1">The sequence shown here is derived from an EMBL/GenBank/DDBJ whole genome shotgun (WGS) entry which is preliminary data.</text>
</comment>
<reference evidence="1" key="2">
    <citation type="journal article" date="2022" name="New Phytol.">
        <title>Evolutionary transition to the ectomycorrhizal habit in the genomes of a hyperdiverse lineage of mushroom-forming fungi.</title>
        <authorList>
            <person name="Looney B."/>
            <person name="Miyauchi S."/>
            <person name="Morin E."/>
            <person name="Drula E."/>
            <person name="Courty P.E."/>
            <person name="Kohler A."/>
            <person name="Kuo A."/>
            <person name="LaButti K."/>
            <person name="Pangilinan J."/>
            <person name="Lipzen A."/>
            <person name="Riley R."/>
            <person name="Andreopoulos W."/>
            <person name="He G."/>
            <person name="Johnson J."/>
            <person name="Nolan M."/>
            <person name="Tritt A."/>
            <person name="Barry K.W."/>
            <person name="Grigoriev I.V."/>
            <person name="Nagy L.G."/>
            <person name="Hibbett D."/>
            <person name="Henrissat B."/>
            <person name="Matheny P.B."/>
            <person name="Labbe J."/>
            <person name="Martin F.M."/>
        </authorList>
    </citation>
    <scope>NUCLEOTIDE SEQUENCE</scope>
    <source>
        <strain evidence="1">FP105234-sp</strain>
    </source>
</reference>
<dbReference type="EMBL" id="MU275902">
    <property type="protein sequence ID" value="KAI0047551.1"/>
    <property type="molecule type" value="Genomic_DNA"/>
</dbReference>
<gene>
    <name evidence="1" type="ORF">FA95DRAFT_1605975</name>
</gene>
<organism evidence="1 2">
    <name type="scientific">Auriscalpium vulgare</name>
    <dbReference type="NCBI Taxonomy" id="40419"/>
    <lineage>
        <taxon>Eukaryota</taxon>
        <taxon>Fungi</taxon>
        <taxon>Dikarya</taxon>
        <taxon>Basidiomycota</taxon>
        <taxon>Agaricomycotina</taxon>
        <taxon>Agaricomycetes</taxon>
        <taxon>Russulales</taxon>
        <taxon>Auriscalpiaceae</taxon>
        <taxon>Auriscalpium</taxon>
    </lineage>
</organism>
<proteinExistence type="predicted"/>
<keyword evidence="2" id="KW-1185">Reference proteome</keyword>
<evidence type="ECO:0000313" key="2">
    <source>
        <dbReference type="Proteomes" id="UP000814033"/>
    </source>
</evidence>
<sequence>MFAGAPRLIHRRLRLPHRPRALSAARCISNAGSTRPSPLAFAFDIDGVLLRGTKVLPEAKRALASLDGANALGVKIPYILMTNGGGVGEDERSARLTKQLGVPITPANLIQAHTILKSHAHEYADKNVLVLGGRRDVLRKVAEGYGFRNVYTTLDVKSWNPNVWPFYDLTPSEVASIKPADFSTTPIAAIFVFHDPRNWALDIQIMSDVILSRGLIGAPYTSPDDSVKVVFCNPDLVWRGGFERSRLGQGAFREAFQAVFTALTGKPYPHVQYGKPTTATYDFARGVLQQRIGEAYGEPAARQANFYMVGDNPESDIAGANAAGWSSVLVHTGVYDPASGPPAHAPTHEAPDVEAAVRWAVEREAVRARASG</sequence>
<keyword evidence="1" id="KW-0378">Hydrolase</keyword>
<evidence type="ECO:0000313" key="1">
    <source>
        <dbReference type="EMBL" id="KAI0047551.1"/>
    </source>
</evidence>
<reference evidence="1" key="1">
    <citation type="submission" date="2021-02" db="EMBL/GenBank/DDBJ databases">
        <authorList>
            <consortium name="DOE Joint Genome Institute"/>
            <person name="Ahrendt S."/>
            <person name="Looney B.P."/>
            <person name="Miyauchi S."/>
            <person name="Morin E."/>
            <person name="Drula E."/>
            <person name="Courty P.E."/>
            <person name="Chicoki N."/>
            <person name="Fauchery L."/>
            <person name="Kohler A."/>
            <person name="Kuo A."/>
            <person name="Labutti K."/>
            <person name="Pangilinan J."/>
            <person name="Lipzen A."/>
            <person name="Riley R."/>
            <person name="Andreopoulos W."/>
            <person name="He G."/>
            <person name="Johnson J."/>
            <person name="Barry K.W."/>
            <person name="Grigoriev I.V."/>
            <person name="Nagy L."/>
            <person name="Hibbett D."/>
            <person name="Henrissat B."/>
            <person name="Matheny P.B."/>
            <person name="Labbe J."/>
            <person name="Martin F."/>
        </authorList>
    </citation>
    <scope>NUCLEOTIDE SEQUENCE</scope>
    <source>
        <strain evidence="1">FP105234-sp</strain>
    </source>
</reference>
<name>A0ACB8RVB6_9AGAM</name>
<accession>A0ACB8RVB6</accession>